<name>A0A8T8I1Z3_9PSEU</name>
<evidence type="ECO:0000256" key="3">
    <source>
        <dbReference type="ARBA" id="ARBA00022989"/>
    </source>
</evidence>
<feature type="transmembrane region" description="Helical" evidence="5">
    <location>
        <begin position="380"/>
        <end position="403"/>
    </location>
</feature>
<dbReference type="InterPro" id="IPR011701">
    <property type="entry name" value="MFS"/>
</dbReference>
<feature type="transmembrane region" description="Helical" evidence="5">
    <location>
        <begin position="207"/>
        <end position="230"/>
    </location>
</feature>
<feature type="transmembrane region" description="Helical" evidence="5">
    <location>
        <begin position="56"/>
        <end position="74"/>
    </location>
</feature>
<organism evidence="7 8">
    <name type="scientific">Saccharothrix algeriensis</name>
    <dbReference type="NCBI Taxonomy" id="173560"/>
    <lineage>
        <taxon>Bacteria</taxon>
        <taxon>Bacillati</taxon>
        <taxon>Actinomycetota</taxon>
        <taxon>Actinomycetes</taxon>
        <taxon>Pseudonocardiales</taxon>
        <taxon>Pseudonocardiaceae</taxon>
        <taxon>Saccharothrix</taxon>
    </lineage>
</organism>
<dbReference type="Gene3D" id="1.20.1250.20">
    <property type="entry name" value="MFS general substrate transporter like domains"/>
    <property type="match status" value="1"/>
</dbReference>
<comment type="subcellular location">
    <subcellularLocation>
        <location evidence="1">Cell membrane</location>
        <topology evidence="1">Multi-pass membrane protein</topology>
    </subcellularLocation>
</comment>
<feature type="transmembrane region" description="Helical" evidence="5">
    <location>
        <begin position="236"/>
        <end position="257"/>
    </location>
</feature>
<evidence type="ECO:0000313" key="7">
    <source>
        <dbReference type="EMBL" id="QTR04460.1"/>
    </source>
</evidence>
<dbReference type="PANTHER" id="PTHR42718">
    <property type="entry name" value="MAJOR FACILITATOR SUPERFAMILY MULTIDRUG TRANSPORTER MFSC"/>
    <property type="match status" value="1"/>
</dbReference>
<dbReference type="PANTHER" id="PTHR42718:SF39">
    <property type="entry name" value="ACTINORHODIN TRANSPORTER-RELATED"/>
    <property type="match status" value="1"/>
</dbReference>
<sequence>MSSVQGLSTNGTAEGGGGARVWPVLLGAAMVLADTSILNVVAPLIERSFSASVAELQLAVAGYQVAYASVLVIGGRLGDRWGRPPVLRWGLVLFALASLAAGAAGGMGVLIAARLVQGVAAGLLFPQVLAIVRALEDPQARNRALGSLGMVMALATVVAPVVAGVLVAVAPDAVGWRLIFLVNLPVCLLVWWLAVRGRAAGGGDAGGGLDAVGGALTAATIAAIAVPLTLGRSFGWSVWAWVVAVAAVPLAVGYGVYEQRRYAAGRQCIVPIGAFRDPTLLRGVFGYLLFFAASTCFFLYFSLLLQTGADASPLVAGLALAPYGVGAAVTSRLSARLTGRWEPRLVVAAGAAVCVVGTALTGVLVWALPAGALAYGVAPALLVTGAGLGLVVAPVLGVVLSLAPPSDAGAVGGALTTGQQIGGALGIVVFGLFFPLDLGGVPHEVVSTAFLRGLGYEAVLFAAVALLFLTAKRRGAT</sequence>
<dbReference type="Proteomes" id="UP000671828">
    <property type="component" value="Chromosome"/>
</dbReference>
<dbReference type="GO" id="GO:0005886">
    <property type="term" value="C:plasma membrane"/>
    <property type="evidence" value="ECO:0007669"/>
    <property type="project" value="UniProtKB-SubCell"/>
</dbReference>
<feature type="transmembrane region" description="Helical" evidence="5">
    <location>
        <begin position="176"/>
        <end position="195"/>
    </location>
</feature>
<gene>
    <name evidence="7" type="ORF">J7S33_06135</name>
</gene>
<dbReference type="SUPFAM" id="SSF103473">
    <property type="entry name" value="MFS general substrate transporter"/>
    <property type="match status" value="1"/>
</dbReference>
<dbReference type="PROSITE" id="PS50850">
    <property type="entry name" value="MFS"/>
    <property type="match status" value="1"/>
</dbReference>
<evidence type="ECO:0000256" key="5">
    <source>
        <dbReference type="SAM" id="Phobius"/>
    </source>
</evidence>
<reference evidence="7" key="1">
    <citation type="submission" date="2021-04" db="EMBL/GenBank/DDBJ databases">
        <title>Saccharothrix algeriensis WGS.</title>
        <authorList>
            <person name="Stuskova K."/>
            <person name="Hakalova E."/>
            <person name="Tebbal A.B."/>
            <person name="Eichmeier A."/>
        </authorList>
    </citation>
    <scope>NUCLEOTIDE SEQUENCE</scope>
    <source>
        <strain evidence="7">NRRL B-24137</strain>
    </source>
</reference>
<accession>A0A8T8I1Z3</accession>
<evidence type="ECO:0000256" key="1">
    <source>
        <dbReference type="ARBA" id="ARBA00004651"/>
    </source>
</evidence>
<feature type="transmembrane region" description="Helical" evidence="5">
    <location>
        <begin position="284"/>
        <end position="305"/>
    </location>
</feature>
<keyword evidence="2 5" id="KW-0812">Transmembrane</keyword>
<evidence type="ECO:0000259" key="6">
    <source>
        <dbReference type="PROSITE" id="PS50850"/>
    </source>
</evidence>
<feature type="transmembrane region" description="Helical" evidence="5">
    <location>
        <begin position="311"/>
        <end position="333"/>
    </location>
</feature>
<keyword evidence="4 5" id="KW-0472">Membrane</keyword>
<dbReference type="InterPro" id="IPR020846">
    <property type="entry name" value="MFS_dom"/>
</dbReference>
<evidence type="ECO:0000256" key="4">
    <source>
        <dbReference type="ARBA" id="ARBA00023136"/>
    </source>
</evidence>
<feature type="transmembrane region" description="Helical" evidence="5">
    <location>
        <begin position="111"/>
        <end position="132"/>
    </location>
</feature>
<dbReference type="Pfam" id="PF07690">
    <property type="entry name" value="MFS_1"/>
    <property type="match status" value="1"/>
</dbReference>
<dbReference type="Gene3D" id="1.20.1720.10">
    <property type="entry name" value="Multidrug resistance protein D"/>
    <property type="match status" value="1"/>
</dbReference>
<keyword evidence="3 5" id="KW-1133">Transmembrane helix</keyword>
<feature type="transmembrane region" description="Helical" evidence="5">
    <location>
        <begin position="410"/>
        <end position="434"/>
    </location>
</feature>
<evidence type="ECO:0000256" key="2">
    <source>
        <dbReference type="ARBA" id="ARBA00022692"/>
    </source>
</evidence>
<dbReference type="GO" id="GO:0022857">
    <property type="term" value="F:transmembrane transporter activity"/>
    <property type="evidence" value="ECO:0007669"/>
    <property type="project" value="InterPro"/>
</dbReference>
<feature type="transmembrane region" description="Helical" evidence="5">
    <location>
        <begin position="345"/>
        <end position="368"/>
    </location>
</feature>
<feature type="transmembrane region" description="Helical" evidence="5">
    <location>
        <begin position="144"/>
        <end position="170"/>
    </location>
</feature>
<dbReference type="EMBL" id="CP072788">
    <property type="protein sequence ID" value="QTR04460.1"/>
    <property type="molecule type" value="Genomic_DNA"/>
</dbReference>
<feature type="domain" description="Major facilitator superfamily (MFS) profile" evidence="6">
    <location>
        <begin position="20"/>
        <end position="473"/>
    </location>
</feature>
<feature type="transmembrane region" description="Helical" evidence="5">
    <location>
        <begin position="454"/>
        <end position="471"/>
    </location>
</feature>
<feature type="transmembrane region" description="Helical" evidence="5">
    <location>
        <begin position="86"/>
        <end position="105"/>
    </location>
</feature>
<feature type="transmembrane region" description="Helical" evidence="5">
    <location>
        <begin position="21"/>
        <end position="44"/>
    </location>
</feature>
<evidence type="ECO:0000313" key="8">
    <source>
        <dbReference type="Proteomes" id="UP000671828"/>
    </source>
</evidence>
<proteinExistence type="predicted"/>
<dbReference type="CDD" id="cd17321">
    <property type="entry name" value="MFS_MMR_MDR_like"/>
    <property type="match status" value="1"/>
</dbReference>
<dbReference type="AlphaFoldDB" id="A0A8T8I1Z3"/>
<protein>
    <submittedName>
        <fullName evidence="7">MFS transporter</fullName>
    </submittedName>
</protein>
<dbReference type="InterPro" id="IPR036259">
    <property type="entry name" value="MFS_trans_sf"/>
</dbReference>